<dbReference type="Pfam" id="PF22725">
    <property type="entry name" value="GFO_IDH_MocA_C3"/>
    <property type="match status" value="1"/>
</dbReference>
<sequence>MPLKVLIIGYGSIGARHAEVLQTYFNTTCTLISSKSLPNAYPSLNALKDIKAFDYYIIASPTHTHLRYLRTLDSMLEHKIIFVEKPLCAASFHDTDFAPLMANPNQGKNTIVVGFCLRFHPLLWRLKETLHNLDSAHKPYFAQISCGSYLPLWREGVDYRAVYSAQEYMGGGVLLDLSHELDYAQWLFGEFKQIAGFNGKISELEITSDDSLNLIATTAQGTLINLSVDYFSKQPRRLVRVQTSAYEYELDLVQNTLTTTDTYAKSHLDSITFTRNELFATMHQSVLHHAGFLQTKLPKPLASLAKKRDILPNLTESVRLMHTISRIKNMKLQQNILCVIGARGGSKGVKNKNITPLAGKPLIAHTILQALQSRLFEHIVLTTDSKEIARVGQEWGAEVFFLREAALATDEAGKLGAIRDALLRSEAHYNTRFDVVFDLDATSPLRLVSDITEAYAQFVRDNNDILITAAPARKNPYFNLVEIFEEGDMSRVDLSKRPSKPILRRQDAPKCYDMNASIYIWKRAALLEHESVFTPNTGLFIMPEERSIDIDTPLDFAFVEFMLTRANNPIFNGGGG</sequence>
<dbReference type="Gene3D" id="3.30.360.10">
    <property type="entry name" value="Dihydrodipicolinate Reductase, domain 2"/>
    <property type="match status" value="1"/>
</dbReference>
<dbReference type="GO" id="GO:0008781">
    <property type="term" value="F:N-acylneuraminate cytidylyltransferase activity"/>
    <property type="evidence" value="ECO:0007669"/>
    <property type="project" value="TreeGrafter"/>
</dbReference>
<dbReference type="Gene3D" id="3.40.50.720">
    <property type="entry name" value="NAD(P)-binding Rossmann-like Domain"/>
    <property type="match status" value="1"/>
</dbReference>
<feature type="domain" description="GFO/IDH/MocA-like oxidoreductase" evidence="2">
    <location>
        <begin position="163"/>
        <end position="236"/>
    </location>
</feature>
<evidence type="ECO:0000259" key="2">
    <source>
        <dbReference type="Pfam" id="PF22725"/>
    </source>
</evidence>
<evidence type="ECO:0000259" key="1">
    <source>
        <dbReference type="Pfam" id="PF01408"/>
    </source>
</evidence>
<proteinExistence type="predicted"/>
<dbReference type="OrthoDB" id="9805604at2"/>
<organism evidence="3 4">
    <name type="scientific">Helicobacter jaachi</name>
    <dbReference type="NCBI Taxonomy" id="1677920"/>
    <lineage>
        <taxon>Bacteria</taxon>
        <taxon>Pseudomonadati</taxon>
        <taxon>Campylobacterota</taxon>
        <taxon>Epsilonproteobacteria</taxon>
        <taxon>Campylobacterales</taxon>
        <taxon>Helicobacteraceae</taxon>
        <taxon>Helicobacter</taxon>
    </lineage>
</organism>
<evidence type="ECO:0008006" key="5">
    <source>
        <dbReference type="Google" id="ProtNLM"/>
    </source>
</evidence>
<dbReference type="PANTHER" id="PTHR21485">
    <property type="entry name" value="HAD SUPERFAMILY MEMBERS CMAS AND KDSC"/>
    <property type="match status" value="1"/>
</dbReference>
<accession>A0A4U8T9K3</accession>
<keyword evidence="4" id="KW-1185">Reference proteome</keyword>
<dbReference type="CDD" id="cd02513">
    <property type="entry name" value="CMP-NeuAc_Synthase"/>
    <property type="match status" value="1"/>
</dbReference>
<gene>
    <name evidence="3" type="ORF">LS71_005220</name>
</gene>
<evidence type="ECO:0000313" key="3">
    <source>
        <dbReference type="EMBL" id="TLD96481.1"/>
    </source>
</evidence>
<reference evidence="3 4" key="1">
    <citation type="journal article" date="2014" name="Genome Announc.">
        <title>Draft genome sequences of eight enterohepatic helicobacter species isolated from both laboratory and wild rodents.</title>
        <authorList>
            <person name="Sheh A."/>
            <person name="Shen Z."/>
            <person name="Fox J.G."/>
        </authorList>
    </citation>
    <scope>NUCLEOTIDE SEQUENCE [LARGE SCALE GENOMIC DNA]</scope>
    <source>
        <strain evidence="3 4">MIT 09-6949</strain>
    </source>
</reference>
<dbReference type="STRING" id="1677920.LS71_09285"/>
<evidence type="ECO:0000313" key="4">
    <source>
        <dbReference type="Proteomes" id="UP000029733"/>
    </source>
</evidence>
<dbReference type="SUPFAM" id="SSF53448">
    <property type="entry name" value="Nucleotide-diphospho-sugar transferases"/>
    <property type="match status" value="1"/>
</dbReference>
<dbReference type="PANTHER" id="PTHR21485:SF6">
    <property type="entry name" value="N-ACYLNEURAMINATE CYTIDYLYLTRANSFERASE-RELATED"/>
    <property type="match status" value="1"/>
</dbReference>
<dbReference type="GO" id="GO:0000166">
    <property type="term" value="F:nucleotide binding"/>
    <property type="evidence" value="ECO:0007669"/>
    <property type="project" value="InterPro"/>
</dbReference>
<dbReference type="EMBL" id="JRPR02000003">
    <property type="protein sequence ID" value="TLD96481.1"/>
    <property type="molecule type" value="Genomic_DNA"/>
</dbReference>
<dbReference type="AlphaFoldDB" id="A0A4U8T9K3"/>
<name>A0A4U8T9K3_9HELI</name>
<dbReference type="SUPFAM" id="SSF51735">
    <property type="entry name" value="NAD(P)-binding Rossmann-fold domains"/>
    <property type="match status" value="1"/>
</dbReference>
<dbReference type="SUPFAM" id="SSF55347">
    <property type="entry name" value="Glyceraldehyde-3-phosphate dehydrogenase-like, C-terminal domain"/>
    <property type="match status" value="1"/>
</dbReference>
<dbReference type="Proteomes" id="UP000029733">
    <property type="component" value="Unassembled WGS sequence"/>
</dbReference>
<dbReference type="Pfam" id="PF02348">
    <property type="entry name" value="CTP_transf_3"/>
    <property type="match status" value="1"/>
</dbReference>
<feature type="domain" description="Gfo/Idh/MocA-like oxidoreductase N-terminal" evidence="1">
    <location>
        <begin position="3"/>
        <end position="89"/>
    </location>
</feature>
<dbReference type="InterPro" id="IPR000683">
    <property type="entry name" value="Gfo/Idh/MocA-like_OxRdtase_N"/>
</dbReference>
<dbReference type="InterPro" id="IPR029044">
    <property type="entry name" value="Nucleotide-diphossugar_trans"/>
</dbReference>
<comment type="caution">
    <text evidence="3">The sequence shown here is derived from an EMBL/GenBank/DDBJ whole genome shotgun (WGS) entry which is preliminary data.</text>
</comment>
<dbReference type="InterPro" id="IPR003329">
    <property type="entry name" value="Cytidylyl_trans"/>
</dbReference>
<protein>
    <recommendedName>
        <fullName evidence="5">Gfo/Idh/MocA family oxidoreductase</fullName>
    </recommendedName>
</protein>
<dbReference type="InterPro" id="IPR055170">
    <property type="entry name" value="GFO_IDH_MocA-like_dom"/>
</dbReference>
<dbReference type="InterPro" id="IPR050793">
    <property type="entry name" value="CMP-NeuNAc_synthase"/>
</dbReference>
<dbReference type="Pfam" id="PF01408">
    <property type="entry name" value="GFO_IDH_MocA"/>
    <property type="match status" value="1"/>
</dbReference>
<dbReference type="InterPro" id="IPR036291">
    <property type="entry name" value="NAD(P)-bd_dom_sf"/>
</dbReference>
<dbReference type="Gene3D" id="3.90.550.10">
    <property type="entry name" value="Spore Coat Polysaccharide Biosynthesis Protein SpsA, Chain A"/>
    <property type="match status" value="1"/>
</dbReference>